<name>A0A5E6ULP3_PSEFL</name>
<protein>
    <submittedName>
        <fullName evidence="2">Uncharacterized protein</fullName>
    </submittedName>
</protein>
<sequence>MTSKNGSSTPVGVAPHGDKKSSVDGAYKMKPTKPSDKNNGDDGKKEPKNP</sequence>
<evidence type="ECO:0000313" key="3">
    <source>
        <dbReference type="Proteomes" id="UP000326729"/>
    </source>
</evidence>
<evidence type="ECO:0000313" key="2">
    <source>
        <dbReference type="EMBL" id="VVN06540.1"/>
    </source>
</evidence>
<dbReference type="AlphaFoldDB" id="A0A5E6ULP3"/>
<proteinExistence type="predicted"/>
<dbReference type="EMBL" id="CABVGY010000020">
    <property type="protein sequence ID" value="VVN06540.1"/>
    <property type="molecule type" value="Genomic_DNA"/>
</dbReference>
<feature type="region of interest" description="Disordered" evidence="1">
    <location>
        <begin position="1"/>
        <end position="50"/>
    </location>
</feature>
<reference evidence="2 3" key="1">
    <citation type="submission" date="2019-09" db="EMBL/GenBank/DDBJ databases">
        <authorList>
            <person name="Chandra G."/>
            <person name="Truman W A."/>
        </authorList>
    </citation>
    <scope>NUCLEOTIDE SEQUENCE [LARGE SCALE GENOMIC DNA]</scope>
    <source>
        <strain evidence="2">PS659</strain>
    </source>
</reference>
<dbReference type="RefSeq" id="WP_191630371.1">
    <property type="nucleotide sequence ID" value="NZ_CABVGY010000020.1"/>
</dbReference>
<organism evidence="2 3">
    <name type="scientific">Pseudomonas fluorescens</name>
    <dbReference type="NCBI Taxonomy" id="294"/>
    <lineage>
        <taxon>Bacteria</taxon>
        <taxon>Pseudomonadati</taxon>
        <taxon>Pseudomonadota</taxon>
        <taxon>Gammaproteobacteria</taxon>
        <taxon>Pseudomonadales</taxon>
        <taxon>Pseudomonadaceae</taxon>
        <taxon>Pseudomonas</taxon>
    </lineage>
</organism>
<dbReference type="Proteomes" id="UP000326729">
    <property type="component" value="Unassembled WGS sequence"/>
</dbReference>
<feature type="compositionally biased region" description="Polar residues" evidence="1">
    <location>
        <begin position="1"/>
        <end position="10"/>
    </location>
</feature>
<feature type="compositionally biased region" description="Basic and acidic residues" evidence="1">
    <location>
        <begin position="33"/>
        <end position="50"/>
    </location>
</feature>
<evidence type="ECO:0000256" key="1">
    <source>
        <dbReference type="SAM" id="MobiDB-lite"/>
    </source>
</evidence>
<accession>A0A5E6ULP3</accession>
<gene>
    <name evidence="2" type="ORF">PS659_03633</name>
</gene>